<dbReference type="CDD" id="cd00077">
    <property type="entry name" value="HDc"/>
    <property type="match status" value="1"/>
</dbReference>
<dbReference type="PANTHER" id="PTHR40202:SF1">
    <property type="entry name" value="HD DOMAIN-CONTAINING PROTEIN"/>
    <property type="match status" value="1"/>
</dbReference>
<evidence type="ECO:0000259" key="1">
    <source>
        <dbReference type="Pfam" id="PF01966"/>
    </source>
</evidence>
<dbReference type="SUPFAM" id="SSF109604">
    <property type="entry name" value="HD-domain/PDEase-like"/>
    <property type="match status" value="1"/>
</dbReference>
<dbReference type="InterPro" id="IPR003607">
    <property type="entry name" value="HD/PDEase_dom"/>
</dbReference>
<protein>
    <submittedName>
        <fullName evidence="2">ARAD1C05412p</fullName>
    </submittedName>
</protein>
<gene>
    <name evidence="2" type="ORF">GNLVRS02_ARAD1C05412g</name>
</gene>
<dbReference type="InterPro" id="IPR052567">
    <property type="entry name" value="OP_Dioxygenase"/>
</dbReference>
<dbReference type="PANTHER" id="PTHR40202">
    <property type="match status" value="1"/>
</dbReference>
<proteinExistence type="predicted"/>
<evidence type="ECO:0000313" key="2">
    <source>
        <dbReference type="EMBL" id="CDP34131.1"/>
    </source>
</evidence>
<dbReference type="AlphaFoldDB" id="A0A060T4N8"/>
<organism evidence="2">
    <name type="scientific">Blastobotrys adeninivorans</name>
    <name type="common">Yeast</name>
    <name type="synonym">Arxula adeninivorans</name>
    <dbReference type="NCBI Taxonomy" id="409370"/>
    <lineage>
        <taxon>Eukaryota</taxon>
        <taxon>Fungi</taxon>
        <taxon>Dikarya</taxon>
        <taxon>Ascomycota</taxon>
        <taxon>Saccharomycotina</taxon>
        <taxon>Dipodascomycetes</taxon>
        <taxon>Dipodascales</taxon>
        <taxon>Trichomonascaceae</taxon>
        <taxon>Blastobotrys</taxon>
    </lineage>
</organism>
<dbReference type="Gene3D" id="1.10.3210.10">
    <property type="entry name" value="Hypothetical protein af1432"/>
    <property type="match status" value="1"/>
</dbReference>
<reference evidence="2" key="2">
    <citation type="submission" date="2014-06" db="EMBL/GenBank/DDBJ databases">
        <title>The complete genome of Blastobotrys (Arxula) adeninivorans LS3 - a yeast of biotechnological interest.</title>
        <authorList>
            <person name="Kunze G."/>
            <person name="Gaillardin C."/>
            <person name="Czernicka M."/>
            <person name="Durrens P."/>
            <person name="Martin T."/>
            <person name="Boer E."/>
            <person name="Gabaldon T."/>
            <person name="Cruz J."/>
            <person name="Talla E."/>
            <person name="Marck C."/>
            <person name="Goffeau A."/>
            <person name="Barbe V."/>
            <person name="Baret P."/>
            <person name="Baronian K."/>
            <person name="Beier S."/>
            <person name="Bleykasten C."/>
            <person name="Bode R."/>
            <person name="Casaregola S."/>
            <person name="Despons L."/>
            <person name="Fairhead C."/>
            <person name="Giersberg M."/>
            <person name="Gierski P."/>
            <person name="Hahnel U."/>
            <person name="Hartmann A."/>
            <person name="Jankowska D."/>
            <person name="Jubin C."/>
            <person name="Jung P."/>
            <person name="Lafontaine I."/>
            <person name="Leh-Louis V."/>
            <person name="Lemaire M."/>
            <person name="Marcet-Houben M."/>
            <person name="Mascher M."/>
            <person name="Morel G."/>
            <person name="Richard G.-F."/>
            <person name="Riechen J."/>
            <person name="Sacerdot C."/>
            <person name="Sarkar A."/>
            <person name="Savel G."/>
            <person name="Schacherer J."/>
            <person name="Sherman D."/>
            <person name="Straub M.-L."/>
            <person name="Stein N."/>
            <person name="Thierry A."/>
            <person name="Trautwein-Schult A."/>
            <person name="Westhof E."/>
            <person name="Worch S."/>
            <person name="Dujon B."/>
            <person name="Souciet J.-L."/>
            <person name="Wincker P."/>
            <person name="Scholz U."/>
            <person name="Neuveglise N."/>
        </authorList>
    </citation>
    <scope>NUCLEOTIDE SEQUENCE</scope>
    <source>
        <strain evidence="2">LS3</strain>
    </source>
</reference>
<reference evidence="2" key="1">
    <citation type="submission" date="2014-02" db="EMBL/GenBank/DDBJ databases">
        <authorList>
            <person name="Genoscope - CEA"/>
        </authorList>
    </citation>
    <scope>NUCLEOTIDE SEQUENCE</scope>
    <source>
        <strain evidence="2">LS3</strain>
    </source>
</reference>
<name>A0A060T4N8_BLAAD</name>
<dbReference type="Pfam" id="PF01966">
    <property type="entry name" value="HD"/>
    <property type="match status" value="1"/>
</dbReference>
<dbReference type="InterPro" id="IPR006674">
    <property type="entry name" value="HD_domain"/>
</dbReference>
<dbReference type="EMBL" id="HG937693">
    <property type="protein sequence ID" value="CDP34131.1"/>
    <property type="molecule type" value="Genomic_DNA"/>
</dbReference>
<feature type="domain" description="HD" evidence="1">
    <location>
        <begin position="34"/>
        <end position="120"/>
    </location>
</feature>
<sequence>MSAETEVREKVEALFEYLTREEHGDYLGESISQLEHSLQAAMLAADSGADEDTILGALLHDIGQFIPTTSLSKKQAPDILSPSGAFVGRGSHDEFGEAYLRDFGFSEKVCQLVGGHVIAKRYLTGVDESYFDALSEASKITLKHQGGPMSTDEVAKANQDPWIKQKVQVRIWDDLAKNPDVKAPPITKYIDMAVRNVLATKHS</sequence>
<accession>A0A060T4N8</accession>